<gene>
    <name evidence="2" type="ORF">Nocox_37820</name>
</gene>
<evidence type="ECO:0000256" key="1">
    <source>
        <dbReference type="SAM" id="Phobius"/>
    </source>
</evidence>
<keyword evidence="1" id="KW-0812">Transmembrane</keyword>
<accession>A0ABX8UCE9</accession>
<proteinExistence type="predicted"/>
<organism evidence="2 3">
    <name type="scientific">Nonomuraea coxensis DSM 45129</name>
    <dbReference type="NCBI Taxonomy" id="1122611"/>
    <lineage>
        <taxon>Bacteria</taxon>
        <taxon>Bacillati</taxon>
        <taxon>Actinomycetota</taxon>
        <taxon>Actinomycetes</taxon>
        <taxon>Streptosporangiales</taxon>
        <taxon>Streptosporangiaceae</taxon>
        <taxon>Nonomuraea</taxon>
    </lineage>
</organism>
<evidence type="ECO:0000313" key="2">
    <source>
        <dbReference type="EMBL" id="QYC45116.1"/>
    </source>
</evidence>
<reference evidence="2 3" key="1">
    <citation type="journal article" date="2021" name="ACS Chem. Biol.">
        <title>Genomic-Led Discovery of a Novel Glycopeptide Antibiotic by Nonomuraea coxensis DSM 45129.</title>
        <authorList>
            <person name="Yushchuk O."/>
            <person name="Vior N.M."/>
            <person name="Andreo-Vidal A."/>
            <person name="Berini F."/>
            <person name="Ruckert C."/>
            <person name="Busche T."/>
            <person name="Binda E."/>
            <person name="Kalinowski J."/>
            <person name="Truman A.W."/>
            <person name="Marinelli F."/>
        </authorList>
    </citation>
    <scope>NUCLEOTIDE SEQUENCE [LARGE SCALE GENOMIC DNA]</scope>
    <source>
        <strain evidence="2 3">DSM 45129</strain>
    </source>
</reference>
<dbReference type="EMBL" id="CP068985">
    <property type="protein sequence ID" value="QYC45116.1"/>
    <property type="molecule type" value="Genomic_DNA"/>
</dbReference>
<keyword evidence="1" id="KW-0472">Membrane</keyword>
<keyword evidence="3" id="KW-1185">Reference proteome</keyword>
<dbReference type="Proteomes" id="UP000824681">
    <property type="component" value="Chromosome"/>
</dbReference>
<keyword evidence="1" id="KW-1133">Transmembrane helix</keyword>
<protein>
    <submittedName>
        <fullName evidence="2">Uncharacterized protein</fullName>
    </submittedName>
</protein>
<sequence length="173" mass="19474">MTLSYGRNRLKSVVVPLVASFAVLLVVMGLVGAALYFFFGPRISRIDPAMLSQLRAIGRVVGEESIVGHQWENNYVEIDDLVIYLDGNAKEDVVTEAGHRLKQHGWHVSDRQPPEIWLESARWPSALVTVERLEETHLSSELRRQVMSTGLSMSNMAYISEVPRSFRTASYIS</sequence>
<feature type="transmembrane region" description="Helical" evidence="1">
    <location>
        <begin position="12"/>
        <end position="39"/>
    </location>
</feature>
<evidence type="ECO:0000313" key="3">
    <source>
        <dbReference type="Proteomes" id="UP000824681"/>
    </source>
</evidence>
<name>A0ABX8UCE9_9ACTN</name>
<dbReference type="RefSeq" id="WP_169577065.1">
    <property type="nucleotide sequence ID" value="NZ_CP068985.1"/>
</dbReference>